<dbReference type="InterPro" id="IPR043891">
    <property type="entry name" value="SPARK"/>
</dbReference>
<organism evidence="2 3">
    <name type="scientific">Cuscuta campestris</name>
    <dbReference type="NCBI Taxonomy" id="132261"/>
    <lineage>
        <taxon>Eukaryota</taxon>
        <taxon>Viridiplantae</taxon>
        <taxon>Streptophyta</taxon>
        <taxon>Embryophyta</taxon>
        <taxon>Tracheophyta</taxon>
        <taxon>Spermatophyta</taxon>
        <taxon>Magnoliopsida</taxon>
        <taxon>eudicotyledons</taxon>
        <taxon>Gunneridae</taxon>
        <taxon>Pentapetalae</taxon>
        <taxon>asterids</taxon>
        <taxon>lamiids</taxon>
        <taxon>Solanales</taxon>
        <taxon>Convolvulaceae</taxon>
        <taxon>Cuscuteae</taxon>
        <taxon>Cuscuta</taxon>
        <taxon>Cuscuta subgen. Grammica</taxon>
        <taxon>Cuscuta sect. Cleistogrammica</taxon>
    </lineage>
</organism>
<dbReference type="PANTHER" id="PTHR34056">
    <property type="entry name" value="GPI-ANCHORED PROTEIN"/>
    <property type="match status" value="1"/>
</dbReference>
<name>A0A484MGE3_9ASTE</name>
<feature type="domain" description="SPARK" evidence="1">
    <location>
        <begin position="35"/>
        <end position="200"/>
    </location>
</feature>
<protein>
    <recommendedName>
        <fullName evidence="1">SPARK domain-containing protein</fullName>
    </recommendedName>
</protein>
<evidence type="ECO:0000313" key="3">
    <source>
        <dbReference type="Proteomes" id="UP000595140"/>
    </source>
</evidence>
<dbReference type="AlphaFoldDB" id="A0A484MGE3"/>
<dbReference type="Pfam" id="PF19160">
    <property type="entry name" value="SPARK"/>
    <property type="match status" value="1"/>
</dbReference>
<proteinExistence type="predicted"/>
<evidence type="ECO:0000259" key="1">
    <source>
        <dbReference type="Pfam" id="PF19160"/>
    </source>
</evidence>
<keyword evidence="3" id="KW-1185">Reference proteome</keyword>
<evidence type="ECO:0000313" key="2">
    <source>
        <dbReference type="EMBL" id="VFQ87198.1"/>
    </source>
</evidence>
<gene>
    <name evidence="2" type="ORF">CCAM_LOCUS28974</name>
</gene>
<dbReference type="EMBL" id="OOIL02003368">
    <property type="protein sequence ID" value="VFQ87198.1"/>
    <property type="molecule type" value="Genomic_DNA"/>
</dbReference>
<dbReference type="PANTHER" id="PTHR34056:SF1">
    <property type="entry name" value="GPI-ANCHORED PROTEIN"/>
    <property type="match status" value="1"/>
</dbReference>
<dbReference type="Proteomes" id="UP000595140">
    <property type="component" value="Unassembled WGS sequence"/>
</dbReference>
<dbReference type="InterPro" id="IPR040376">
    <property type="entry name" value="At4g28100-like"/>
</dbReference>
<sequence length="325" mass="35509">MANSGLPDPKPDPVQTQSFLPATATSTIPAFPEQSDAGTCPLDLPEDLFRGIRSACGSGRLRRIRCCPVLEAWLYSAYSTTALRRAKAKPPTALDMPVLPDDSETCVRSLENALAARGIELAKPNQSCDVLYCYCGIRLHHFSCPEAFSVNSRGELVGDERVKRLERDCLSGGSARGHSGAAGCSNCLNSLYMLNQFKGKKRPKLHMRVSSTTTTTMKYGASNRSDVERGNKMRARDCRVMGLTWLLNKNQSAYIPTVTSVLRALMVSADPLSCTLDHDGMPLAVDSSELGDQSSSTAPHFPTGFALFFLTFVLYYLRPTVFVHI</sequence>
<reference evidence="2 3" key="1">
    <citation type="submission" date="2018-04" db="EMBL/GenBank/DDBJ databases">
        <authorList>
            <person name="Vogel A."/>
        </authorList>
    </citation>
    <scope>NUCLEOTIDE SEQUENCE [LARGE SCALE GENOMIC DNA]</scope>
</reference>
<dbReference type="OrthoDB" id="764087at2759"/>
<accession>A0A484MGE3</accession>